<dbReference type="PANTHER" id="PTHR43265">
    <property type="entry name" value="ESTERASE ESTD"/>
    <property type="match status" value="1"/>
</dbReference>
<evidence type="ECO:0000259" key="2">
    <source>
        <dbReference type="Pfam" id="PF12146"/>
    </source>
</evidence>
<dbReference type="Pfam" id="PF12146">
    <property type="entry name" value="Hydrolase_4"/>
    <property type="match status" value="1"/>
</dbReference>
<dbReference type="Gene3D" id="3.40.50.1820">
    <property type="entry name" value="alpha/beta hydrolase"/>
    <property type="match status" value="1"/>
</dbReference>
<feature type="signal peptide" evidence="1">
    <location>
        <begin position="1"/>
        <end position="19"/>
    </location>
</feature>
<accession>A0ABT8SI51</accession>
<dbReference type="InterPro" id="IPR029058">
    <property type="entry name" value="AB_hydrolase_fold"/>
</dbReference>
<comment type="caution">
    <text evidence="3">The sequence shown here is derived from an EMBL/GenBank/DDBJ whole genome shotgun (WGS) entry which is preliminary data.</text>
</comment>
<sequence>MIIALLSAMTLSATPSPCAPDCPAPDPGPSHSTEVELTDANGLKGTSAGAADTRAYAVIIPGSGPTNRDGDSPLGIRAATYRLLAEALAAQGIGTLRYDKRGVGGSAAAAVREEDLTWDVSVNDALAWIDWQRAQTRRPCVWVIGHSEGAQIALSAARRAPDKVCGLVLISGAGRPAVELLREQFASVPEPAQTQLNELMAELAADRPVECPPAFATLCRPSVQPYMRSWLALDPAADVAQLEVPILVVQGTTDLQTSVADAQRLTAAREGIELRLFEGVNHVLKVAPAERTANLATYSNPDLPLAPGLAEAVGEFILRARY</sequence>
<gene>
    <name evidence="3" type="ORF">Q0812_02195</name>
</gene>
<dbReference type="EMBL" id="JAUKTR010000001">
    <property type="protein sequence ID" value="MDO1558242.1"/>
    <property type="molecule type" value="Genomic_DNA"/>
</dbReference>
<evidence type="ECO:0000313" key="4">
    <source>
        <dbReference type="Proteomes" id="UP001169063"/>
    </source>
</evidence>
<proteinExistence type="predicted"/>
<dbReference type="InterPro" id="IPR053145">
    <property type="entry name" value="AB_hydrolase_Est10"/>
</dbReference>
<feature type="chain" id="PRO_5045880850" evidence="1">
    <location>
        <begin position="20"/>
        <end position="322"/>
    </location>
</feature>
<reference evidence="3" key="1">
    <citation type="submission" date="2023-07" db="EMBL/GenBank/DDBJ databases">
        <title>Brevundimonas soil sp. nov., isolated from the soil of chemical plant.</title>
        <authorList>
            <person name="Wu N."/>
        </authorList>
    </citation>
    <scope>NUCLEOTIDE SEQUENCE</scope>
    <source>
        <strain evidence="3">XZ-24</strain>
    </source>
</reference>
<protein>
    <submittedName>
        <fullName evidence="3">Alpha/beta fold hydrolase</fullName>
    </submittedName>
</protein>
<dbReference type="Proteomes" id="UP001169063">
    <property type="component" value="Unassembled WGS sequence"/>
</dbReference>
<dbReference type="SUPFAM" id="SSF53474">
    <property type="entry name" value="alpha/beta-Hydrolases"/>
    <property type="match status" value="1"/>
</dbReference>
<feature type="domain" description="Serine aminopeptidase S33" evidence="2">
    <location>
        <begin position="78"/>
        <end position="209"/>
    </location>
</feature>
<dbReference type="PANTHER" id="PTHR43265:SF1">
    <property type="entry name" value="ESTERASE ESTD"/>
    <property type="match status" value="1"/>
</dbReference>
<dbReference type="InterPro" id="IPR022742">
    <property type="entry name" value="Hydrolase_4"/>
</dbReference>
<evidence type="ECO:0000313" key="3">
    <source>
        <dbReference type="EMBL" id="MDO1558242.1"/>
    </source>
</evidence>
<organism evidence="3 4">
    <name type="scientific">Peiella sedimenti</name>
    <dbReference type="NCBI Taxonomy" id="3061083"/>
    <lineage>
        <taxon>Bacteria</taxon>
        <taxon>Pseudomonadati</taxon>
        <taxon>Pseudomonadota</taxon>
        <taxon>Alphaproteobacteria</taxon>
        <taxon>Caulobacterales</taxon>
        <taxon>Caulobacteraceae</taxon>
        <taxon>Peiella</taxon>
    </lineage>
</organism>
<evidence type="ECO:0000256" key="1">
    <source>
        <dbReference type="SAM" id="SignalP"/>
    </source>
</evidence>
<keyword evidence="3" id="KW-0378">Hydrolase</keyword>
<keyword evidence="4" id="KW-1185">Reference proteome</keyword>
<dbReference type="RefSeq" id="WP_302108662.1">
    <property type="nucleotide sequence ID" value="NZ_JAUKTR010000001.1"/>
</dbReference>
<name>A0ABT8SI51_9CAUL</name>
<dbReference type="GO" id="GO:0016787">
    <property type="term" value="F:hydrolase activity"/>
    <property type="evidence" value="ECO:0007669"/>
    <property type="project" value="UniProtKB-KW"/>
</dbReference>
<keyword evidence="1" id="KW-0732">Signal</keyword>